<keyword evidence="1" id="KW-1133">Transmembrane helix</keyword>
<evidence type="ECO:0000313" key="2">
    <source>
        <dbReference type="EMBL" id="MEQ2291146.1"/>
    </source>
</evidence>
<dbReference type="Proteomes" id="UP001469553">
    <property type="component" value="Unassembled WGS sequence"/>
</dbReference>
<name>A0ABV0YBQ0_9TELE</name>
<gene>
    <name evidence="2" type="ORF">AMECASPLE_010479</name>
</gene>
<protein>
    <submittedName>
        <fullName evidence="2">Uncharacterized protein</fullName>
    </submittedName>
</protein>
<feature type="transmembrane region" description="Helical" evidence="1">
    <location>
        <begin position="62"/>
        <end position="87"/>
    </location>
</feature>
<evidence type="ECO:0000313" key="3">
    <source>
        <dbReference type="Proteomes" id="UP001469553"/>
    </source>
</evidence>
<keyword evidence="3" id="KW-1185">Reference proteome</keyword>
<dbReference type="EMBL" id="JAHRIP010028822">
    <property type="protein sequence ID" value="MEQ2291146.1"/>
    <property type="molecule type" value="Genomic_DNA"/>
</dbReference>
<proteinExistence type="predicted"/>
<keyword evidence="1" id="KW-0812">Transmembrane</keyword>
<sequence length="142" mass="16300">MSSCECEPPTLLARLFIDAHPRSDARTLLHRWVRRGRFIRQQASLHNAFPLKSPLLSYLPPFILIIFSPALLSELSSLLFILPVAYFSSLPKIRANSHILPPFLFSLSCFGYKPLNSAVLIHYLEYFLVVDTLHIERLELHS</sequence>
<organism evidence="2 3">
    <name type="scientific">Ameca splendens</name>
    <dbReference type="NCBI Taxonomy" id="208324"/>
    <lineage>
        <taxon>Eukaryota</taxon>
        <taxon>Metazoa</taxon>
        <taxon>Chordata</taxon>
        <taxon>Craniata</taxon>
        <taxon>Vertebrata</taxon>
        <taxon>Euteleostomi</taxon>
        <taxon>Actinopterygii</taxon>
        <taxon>Neopterygii</taxon>
        <taxon>Teleostei</taxon>
        <taxon>Neoteleostei</taxon>
        <taxon>Acanthomorphata</taxon>
        <taxon>Ovalentaria</taxon>
        <taxon>Atherinomorphae</taxon>
        <taxon>Cyprinodontiformes</taxon>
        <taxon>Goodeidae</taxon>
        <taxon>Ameca</taxon>
    </lineage>
</organism>
<reference evidence="2 3" key="1">
    <citation type="submission" date="2021-06" db="EMBL/GenBank/DDBJ databases">
        <authorList>
            <person name="Palmer J.M."/>
        </authorList>
    </citation>
    <scope>NUCLEOTIDE SEQUENCE [LARGE SCALE GENOMIC DNA]</scope>
    <source>
        <strain evidence="2 3">AS_MEX2019</strain>
        <tissue evidence="2">Muscle</tissue>
    </source>
</reference>
<keyword evidence="1" id="KW-0472">Membrane</keyword>
<evidence type="ECO:0000256" key="1">
    <source>
        <dbReference type="SAM" id="Phobius"/>
    </source>
</evidence>
<accession>A0ABV0YBQ0</accession>
<comment type="caution">
    <text evidence="2">The sequence shown here is derived from an EMBL/GenBank/DDBJ whole genome shotgun (WGS) entry which is preliminary data.</text>
</comment>